<proteinExistence type="predicted"/>
<dbReference type="SUPFAM" id="SSF51101">
    <property type="entry name" value="Mannose-binding lectins"/>
    <property type="match status" value="1"/>
</dbReference>
<dbReference type="Gene3D" id="2.100.10.30">
    <property type="entry name" value="Jacalin-like lectin domain"/>
    <property type="match status" value="1"/>
</dbReference>
<dbReference type="InterPro" id="IPR001229">
    <property type="entry name" value="Jacalin-like_lectin_dom"/>
</dbReference>
<dbReference type="PROSITE" id="PS51752">
    <property type="entry name" value="JACALIN_LECTIN"/>
    <property type="match status" value="1"/>
</dbReference>
<dbReference type="EMBL" id="NBNE01001079">
    <property type="protein sequence ID" value="OWZ15658.1"/>
    <property type="molecule type" value="Genomic_DNA"/>
</dbReference>
<evidence type="ECO:0000313" key="3">
    <source>
        <dbReference type="EMBL" id="OWZ15658.1"/>
    </source>
</evidence>
<feature type="coiled-coil region" evidence="1">
    <location>
        <begin position="270"/>
        <end position="297"/>
    </location>
</feature>
<accession>A0A225WEJ3</accession>
<dbReference type="InterPro" id="IPR036404">
    <property type="entry name" value="Jacalin-like_lectin_dom_sf"/>
</dbReference>
<feature type="domain" description="Jacalin-type lectin" evidence="2">
    <location>
        <begin position="1177"/>
        <end position="1321"/>
    </location>
</feature>
<dbReference type="OrthoDB" id="118314at2759"/>
<evidence type="ECO:0000313" key="4">
    <source>
        <dbReference type="Proteomes" id="UP000198211"/>
    </source>
</evidence>
<name>A0A225WEJ3_9STRA</name>
<keyword evidence="4" id="KW-1185">Reference proteome</keyword>
<feature type="coiled-coil region" evidence="1">
    <location>
        <begin position="1478"/>
        <end position="1505"/>
    </location>
</feature>
<evidence type="ECO:0000256" key="1">
    <source>
        <dbReference type="SAM" id="Coils"/>
    </source>
</evidence>
<reference evidence="4" key="1">
    <citation type="submission" date="2017-03" db="EMBL/GenBank/DDBJ databases">
        <title>Phytopthora megakarya and P. palmivora, two closely related causual agents of cacao black pod achieved similar genome size and gene model numbers by different mechanisms.</title>
        <authorList>
            <person name="Ali S."/>
            <person name="Shao J."/>
            <person name="Larry D.J."/>
            <person name="Kronmiller B."/>
            <person name="Shen D."/>
            <person name="Strem M.D."/>
            <person name="Melnick R.L."/>
            <person name="Guiltinan M.J."/>
            <person name="Tyler B.M."/>
            <person name="Meinhardt L.W."/>
            <person name="Bailey B.A."/>
        </authorList>
    </citation>
    <scope>NUCLEOTIDE SEQUENCE [LARGE SCALE GENOMIC DNA]</scope>
    <source>
        <strain evidence="4">zdho120</strain>
    </source>
</reference>
<sequence>MTRSINGGQTITPKVSRLGLREEEEERKVKKMGATMLKSALKRRQNMRVRKLDGLGRGDRKNRLREKLWKDLSRFGLWPMAGPGDEDDQQTVENTVDAIWTQWQNATETLTNDDVREGNNGYGEDELPSFEISASRLQAKVQTPGLKRRKRLTELHHFVGLQLQKRLYKSWDSIEIAFTGSGEMTVSQIVKFLQHSDVQLGDKDAAKVQKVLENHVSTMSAAQETNEEESYDRRRTKSRAVLSYEGFRQIFHPVDPQESLKWKREFDREKFRQRQEKEVYSRELAALEEKVRQRLANSAKQMIDHLHQFKCDPNEIPWENELQRLQLRSQLLEIIFSKPARRQILQLDTRLSHSDQGEAPGAHMTNIVPEKLSIKVVLSTLLQKFSRNGHFESIDVPAAAYIFHDIAVDLMKQSIRKYWEQCEIDQWPERQLIFRFRKKKQAFHDWRMFAERSRLLRKYVLRKFVAWKYMTRKLHEHYVFYRTCFWPFYVWKRHLQQMIIARGKAEFLVNVLCTYIQLQNFRALKQRYQRRQWNKRQITRVRKKKIRHLRLICWTTWKNRFQSSHLIRQIWRHHGHMLQQLHKCYMVKVTFYILRYYAILKRDMRSRQYKSFLKQFSVSSKSQAHHRQQHTNDQNVQQHGSLHLAVSGHVIVSPTRRSLPISKYDPAQYERESRNTRVSVHDDAAVTSLTRIMETDLGQKIKRKSRLYDLCLGLYLKYRERDRINMIGNVVAYRRFGRMFLLYLRAMIHRGKINRFATDFGAFRVLSSRFRQWMIGTVYKTSSTQDDDDIESGKKDSEAKDTEDSIVLHWREDRDWRLQAIANNPIRAQILRHDLLSIMENDSIRKETIRGRELLLNQKQANEDVFLRKEAGVTLKIKAAQIQQVQQIMRRRAQRLHDAMDNVYDVLLEQQARRQLKSSFRSLRIVAMMHYMSVLCHRAKIRNWLRLCHRFMYWEKHMSAFYKLKLKYQAFQTLLKHAVWKWKFQSSGLSQKLHRSQQLMWNYEHFMEGQGIFDGTSESLQLAGTKFSPANSFGATFLRWVQFTQCSRARRISVQLVRRKQQIWAMHTVFHALKNRVKARYSYENRCALLPYLWRQCMVDLDTYHCKIIALEHRLSTTRLRAKLMHSRKVMQKTAISSPTLKKLFQDHEKEVRLRLLLEKRLMLAAYNDRSVHNYAERSSSLFGTTAGRPFTYDVMPPFGSISEITVICGKKVDGISVVVKVNGQVSSEGSLYGNPYGSREAFALTRGEKLVSVEGFASQSIYGLRFGTSIGRYSKWFGHCEKGSKFEIHSDYISNREEITGFFGHADSSSINSLGVMMRHTTVKNPFEGMWVQKDHNTQHNMLQPSQHRGPADDLPLCDRQFAYFLQVRTCEVLLIMERAHLFAVNAYKMEDKLPPVIGNMRIIMAITRWMLNSLSHGLVQRTEREEEGKQILQSGHEKCGISEKLLSEGFGTMQIVDSFRDSEGQLDAAILGTKKIVELREMMTQAQQQIVQGERLREEGQNETMLSQQILPHIPTTKRMISSIRKMYKIVQTKEEIDQMTPELRSVLLLKKAGSPEPDGVLSLSLH</sequence>
<evidence type="ECO:0000259" key="2">
    <source>
        <dbReference type="PROSITE" id="PS51752"/>
    </source>
</evidence>
<dbReference type="Proteomes" id="UP000198211">
    <property type="component" value="Unassembled WGS sequence"/>
</dbReference>
<organism evidence="3 4">
    <name type="scientific">Phytophthora megakarya</name>
    <dbReference type="NCBI Taxonomy" id="4795"/>
    <lineage>
        <taxon>Eukaryota</taxon>
        <taxon>Sar</taxon>
        <taxon>Stramenopiles</taxon>
        <taxon>Oomycota</taxon>
        <taxon>Peronosporomycetes</taxon>
        <taxon>Peronosporales</taxon>
        <taxon>Peronosporaceae</taxon>
        <taxon>Phytophthora</taxon>
    </lineage>
</organism>
<protein>
    <recommendedName>
        <fullName evidence="2">Jacalin-type lectin domain-containing protein</fullName>
    </recommendedName>
</protein>
<comment type="caution">
    <text evidence="3">The sequence shown here is derived from an EMBL/GenBank/DDBJ whole genome shotgun (WGS) entry which is preliminary data.</text>
</comment>
<keyword evidence="1" id="KW-0175">Coiled coil</keyword>
<gene>
    <name evidence="3" type="ORF">PHMEG_00010661</name>
</gene>
<dbReference type="SMART" id="SM00915">
    <property type="entry name" value="Jacalin"/>
    <property type="match status" value="1"/>
</dbReference>
<dbReference type="Pfam" id="PF01419">
    <property type="entry name" value="Jacalin"/>
    <property type="match status" value="1"/>
</dbReference>